<sequence length="148" mass="15908">MFASLDKGKNPEIFGCRTPRHCAAVLKAAAASDRDHDKRSEERVGGNGRFEHRCEGQACGDTKPVRTTTGTATTTTNSDPTGSDSRYNLDGLDTFLAKLPTVDSLLCVVRICLSTSTFTSDSMSTKAIIPWQSDDAASTTLQEEDDKG</sequence>
<evidence type="ECO:0000313" key="2">
    <source>
        <dbReference type="EMBL" id="MPC71993.1"/>
    </source>
</evidence>
<keyword evidence="3" id="KW-1185">Reference proteome</keyword>
<evidence type="ECO:0000256" key="1">
    <source>
        <dbReference type="SAM" id="MobiDB-lite"/>
    </source>
</evidence>
<feature type="compositionally biased region" description="Basic and acidic residues" evidence="1">
    <location>
        <begin position="33"/>
        <end position="55"/>
    </location>
</feature>
<reference evidence="2 3" key="1">
    <citation type="submission" date="2019-05" db="EMBL/GenBank/DDBJ databases">
        <title>Another draft genome of Portunus trituberculatus and its Hox gene families provides insights of decapod evolution.</title>
        <authorList>
            <person name="Jeong J.-H."/>
            <person name="Song I."/>
            <person name="Kim S."/>
            <person name="Choi T."/>
            <person name="Kim D."/>
            <person name="Ryu S."/>
            <person name="Kim W."/>
        </authorList>
    </citation>
    <scope>NUCLEOTIDE SEQUENCE [LARGE SCALE GENOMIC DNA]</scope>
    <source>
        <tissue evidence="2">Muscle</tissue>
    </source>
</reference>
<dbReference type="Proteomes" id="UP000324222">
    <property type="component" value="Unassembled WGS sequence"/>
</dbReference>
<evidence type="ECO:0000313" key="3">
    <source>
        <dbReference type="Proteomes" id="UP000324222"/>
    </source>
</evidence>
<feature type="region of interest" description="Disordered" evidence="1">
    <location>
        <begin position="33"/>
        <end position="85"/>
    </location>
</feature>
<name>A0A5B7HPC5_PORTR</name>
<comment type="caution">
    <text evidence="2">The sequence shown here is derived from an EMBL/GenBank/DDBJ whole genome shotgun (WGS) entry which is preliminary data.</text>
</comment>
<accession>A0A5B7HPC5</accession>
<proteinExistence type="predicted"/>
<feature type="compositionally biased region" description="Low complexity" evidence="1">
    <location>
        <begin position="67"/>
        <end position="76"/>
    </location>
</feature>
<dbReference type="EMBL" id="VSRR010033924">
    <property type="protein sequence ID" value="MPC71993.1"/>
    <property type="molecule type" value="Genomic_DNA"/>
</dbReference>
<protein>
    <submittedName>
        <fullName evidence="2">Uncharacterized protein</fullName>
    </submittedName>
</protein>
<dbReference type="AlphaFoldDB" id="A0A5B7HPC5"/>
<gene>
    <name evidence="2" type="ORF">E2C01_066285</name>
</gene>
<organism evidence="2 3">
    <name type="scientific">Portunus trituberculatus</name>
    <name type="common">Swimming crab</name>
    <name type="synonym">Neptunus trituberculatus</name>
    <dbReference type="NCBI Taxonomy" id="210409"/>
    <lineage>
        <taxon>Eukaryota</taxon>
        <taxon>Metazoa</taxon>
        <taxon>Ecdysozoa</taxon>
        <taxon>Arthropoda</taxon>
        <taxon>Crustacea</taxon>
        <taxon>Multicrustacea</taxon>
        <taxon>Malacostraca</taxon>
        <taxon>Eumalacostraca</taxon>
        <taxon>Eucarida</taxon>
        <taxon>Decapoda</taxon>
        <taxon>Pleocyemata</taxon>
        <taxon>Brachyura</taxon>
        <taxon>Eubrachyura</taxon>
        <taxon>Portunoidea</taxon>
        <taxon>Portunidae</taxon>
        <taxon>Portuninae</taxon>
        <taxon>Portunus</taxon>
    </lineage>
</organism>